<evidence type="ECO:0000259" key="2">
    <source>
        <dbReference type="Pfam" id="PF14743"/>
    </source>
</evidence>
<protein>
    <recommendedName>
        <fullName evidence="2">DNA ligase OB-like domain-containing protein</fullName>
    </recommendedName>
</protein>
<dbReference type="AlphaFoldDB" id="A0A067TN18"/>
<keyword evidence="4" id="KW-1185">Reference proteome</keyword>
<dbReference type="InterPro" id="IPR029319">
    <property type="entry name" value="DNA_ligase_OB"/>
</dbReference>
<proteinExistence type="predicted"/>
<organism evidence="3 4">
    <name type="scientific">Galerina marginata (strain CBS 339.88)</name>
    <dbReference type="NCBI Taxonomy" id="685588"/>
    <lineage>
        <taxon>Eukaryota</taxon>
        <taxon>Fungi</taxon>
        <taxon>Dikarya</taxon>
        <taxon>Basidiomycota</taxon>
        <taxon>Agaricomycotina</taxon>
        <taxon>Agaricomycetes</taxon>
        <taxon>Agaricomycetidae</taxon>
        <taxon>Agaricales</taxon>
        <taxon>Agaricineae</taxon>
        <taxon>Strophariaceae</taxon>
        <taxon>Galerina</taxon>
    </lineage>
</organism>
<dbReference type="Proteomes" id="UP000027222">
    <property type="component" value="Unassembled WGS sequence"/>
</dbReference>
<gene>
    <name evidence="3" type="ORF">GALMADRAFT_220256</name>
</gene>
<dbReference type="STRING" id="685588.A0A067TN18"/>
<accession>A0A067TN18</accession>
<dbReference type="EMBL" id="KL142368">
    <property type="protein sequence ID" value="KDR84546.1"/>
    <property type="molecule type" value="Genomic_DNA"/>
</dbReference>
<evidence type="ECO:0000313" key="3">
    <source>
        <dbReference type="EMBL" id="KDR84546.1"/>
    </source>
</evidence>
<feature type="domain" description="DNA ligase OB-like" evidence="2">
    <location>
        <begin position="16"/>
        <end position="59"/>
    </location>
</feature>
<evidence type="ECO:0000256" key="1">
    <source>
        <dbReference type="SAM" id="MobiDB-lite"/>
    </source>
</evidence>
<dbReference type="HOGENOM" id="CLU_2454877_0_0_1"/>
<name>A0A067TN18_GALM3</name>
<evidence type="ECO:0000313" key="4">
    <source>
        <dbReference type="Proteomes" id="UP000027222"/>
    </source>
</evidence>
<dbReference type="Pfam" id="PF14743">
    <property type="entry name" value="DNA_ligase_OB_2"/>
    <property type="match status" value="1"/>
</dbReference>
<feature type="region of interest" description="Disordered" evidence="1">
    <location>
        <begin position="1"/>
        <end position="21"/>
    </location>
</feature>
<sequence>MLWAQKRGYGRPERKKRSQNFNISSGFTDEINQSVPKLAAIIGYRFQDLTRDIVSRFPFVGIAIDIDEPKDAVIFERQKAEPGVDSEVI</sequence>
<dbReference type="OrthoDB" id="411785at2759"/>
<reference evidence="4" key="1">
    <citation type="journal article" date="2014" name="Proc. Natl. Acad. Sci. U.S.A.">
        <title>Extensive sampling of basidiomycete genomes demonstrates inadequacy of the white-rot/brown-rot paradigm for wood decay fungi.</title>
        <authorList>
            <person name="Riley R."/>
            <person name="Salamov A.A."/>
            <person name="Brown D.W."/>
            <person name="Nagy L.G."/>
            <person name="Floudas D."/>
            <person name="Held B.W."/>
            <person name="Levasseur A."/>
            <person name="Lombard V."/>
            <person name="Morin E."/>
            <person name="Otillar R."/>
            <person name="Lindquist E.A."/>
            <person name="Sun H."/>
            <person name="LaButti K.M."/>
            <person name="Schmutz J."/>
            <person name="Jabbour D."/>
            <person name="Luo H."/>
            <person name="Baker S.E."/>
            <person name="Pisabarro A.G."/>
            <person name="Walton J.D."/>
            <person name="Blanchette R.A."/>
            <person name="Henrissat B."/>
            <person name="Martin F."/>
            <person name="Cullen D."/>
            <person name="Hibbett D.S."/>
            <person name="Grigoriev I.V."/>
        </authorList>
    </citation>
    <scope>NUCLEOTIDE SEQUENCE [LARGE SCALE GENOMIC DNA]</scope>
    <source>
        <strain evidence="4">CBS 339.88</strain>
    </source>
</reference>